<protein>
    <submittedName>
        <fullName evidence="1">Uncharacterized protein</fullName>
    </submittedName>
</protein>
<dbReference type="EMBL" id="GBRH01195558">
    <property type="protein sequence ID" value="JAE02338.1"/>
    <property type="molecule type" value="Transcribed_RNA"/>
</dbReference>
<sequence>MSKELSRQAAILTIEKAVVPSTRIVIFIHTKLDMGVCKERLEGLEYRQRTIHGYECMEISNPRAITMT</sequence>
<reference evidence="1" key="2">
    <citation type="journal article" date="2015" name="Data Brief">
        <title>Shoot transcriptome of the giant reed, Arundo donax.</title>
        <authorList>
            <person name="Barrero R.A."/>
            <person name="Guerrero F.D."/>
            <person name="Moolhuijzen P."/>
            <person name="Goolsby J.A."/>
            <person name="Tidwell J."/>
            <person name="Bellgard S.E."/>
            <person name="Bellgard M.I."/>
        </authorList>
    </citation>
    <scope>NUCLEOTIDE SEQUENCE</scope>
    <source>
        <tissue evidence="1">Shoot tissue taken approximately 20 cm above the soil surface</tissue>
    </source>
</reference>
<accession>A0A0A9F209</accession>
<evidence type="ECO:0000313" key="1">
    <source>
        <dbReference type="EMBL" id="JAE02338.1"/>
    </source>
</evidence>
<dbReference type="AlphaFoldDB" id="A0A0A9F209"/>
<organism evidence="1">
    <name type="scientific">Arundo donax</name>
    <name type="common">Giant reed</name>
    <name type="synonym">Donax arundinaceus</name>
    <dbReference type="NCBI Taxonomy" id="35708"/>
    <lineage>
        <taxon>Eukaryota</taxon>
        <taxon>Viridiplantae</taxon>
        <taxon>Streptophyta</taxon>
        <taxon>Embryophyta</taxon>
        <taxon>Tracheophyta</taxon>
        <taxon>Spermatophyta</taxon>
        <taxon>Magnoliopsida</taxon>
        <taxon>Liliopsida</taxon>
        <taxon>Poales</taxon>
        <taxon>Poaceae</taxon>
        <taxon>PACMAD clade</taxon>
        <taxon>Arundinoideae</taxon>
        <taxon>Arundineae</taxon>
        <taxon>Arundo</taxon>
    </lineage>
</organism>
<name>A0A0A9F209_ARUDO</name>
<reference evidence="1" key="1">
    <citation type="submission" date="2014-09" db="EMBL/GenBank/DDBJ databases">
        <authorList>
            <person name="Magalhaes I.L.F."/>
            <person name="Oliveira U."/>
            <person name="Santos F.R."/>
            <person name="Vidigal T.H.D.A."/>
            <person name="Brescovit A.D."/>
            <person name="Santos A.J."/>
        </authorList>
    </citation>
    <scope>NUCLEOTIDE SEQUENCE</scope>
    <source>
        <tissue evidence="1">Shoot tissue taken approximately 20 cm above the soil surface</tissue>
    </source>
</reference>
<proteinExistence type="predicted"/>